<keyword evidence="3" id="KW-0963">Cytoplasm</keyword>
<dbReference type="EMBL" id="JAGQDE010000001">
    <property type="protein sequence ID" value="MBQ0957659.1"/>
    <property type="molecule type" value="Genomic_DNA"/>
</dbReference>
<reference evidence="4" key="1">
    <citation type="submission" date="2021-04" db="EMBL/GenBank/DDBJ databases">
        <title>The genome sequence of Ideonella sp. 4Y11.</title>
        <authorList>
            <person name="Liu Y."/>
        </authorList>
    </citation>
    <scope>NUCLEOTIDE SEQUENCE</scope>
    <source>
        <strain evidence="4">4Y11</strain>
    </source>
</reference>
<evidence type="ECO:0000256" key="3">
    <source>
        <dbReference type="HAMAP-Rule" id="MF_01384"/>
    </source>
</evidence>
<keyword evidence="2 3" id="KW-0143">Chaperone</keyword>
<comment type="similarity">
    <text evidence="1 3">Belongs to the UreD family.</text>
</comment>
<gene>
    <name evidence="3" type="primary">ureD</name>
    <name evidence="4" type="ORF">KAK06_01690</name>
</gene>
<sequence>MSWRGHLRLDYRLENQRTTALDRHEGPLRVLQRLYPEGDAICHHVLVHPPGGIVGGDELLIEATLDAGTHALITTPGATRFYRSAGPLATQTLRARVAAGARLEWLPLETIAYSGCLAANALHFDLAPGAQMIGWDLLALGLPAADLAFERGELQQTLSIGGRWLERGRISADDRVLLDSPLGWAGQRALATLWCASGNGFSDALREQLLEDARTCIAGLPLAAQAGASAADEGVVVLRALAPRTEALFTLARAVRAAWRQRLWALAECPPRLWAL</sequence>
<dbReference type="GO" id="GO:0005737">
    <property type="term" value="C:cytoplasm"/>
    <property type="evidence" value="ECO:0007669"/>
    <property type="project" value="UniProtKB-SubCell"/>
</dbReference>
<comment type="subunit">
    <text evidence="3">UreD, UreF and UreG form a complex that acts as a GTP-hydrolysis-dependent molecular chaperone, activating the urease apoprotein by helping to assemble the nickel containing metallocenter of UreC. The UreE protein probably delivers the nickel.</text>
</comment>
<evidence type="ECO:0000313" key="4">
    <source>
        <dbReference type="EMBL" id="MBQ0957659.1"/>
    </source>
</evidence>
<comment type="caution">
    <text evidence="4">The sequence shown here is derived from an EMBL/GenBank/DDBJ whole genome shotgun (WGS) entry which is preliminary data.</text>
</comment>
<dbReference type="PANTHER" id="PTHR33643">
    <property type="entry name" value="UREASE ACCESSORY PROTEIN D"/>
    <property type="match status" value="1"/>
</dbReference>
<evidence type="ECO:0000256" key="1">
    <source>
        <dbReference type="ARBA" id="ARBA00007177"/>
    </source>
</evidence>
<dbReference type="HAMAP" id="MF_01384">
    <property type="entry name" value="UreD"/>
    <property type="match status" value="1"/>
</dbReference>
<dbReference type="InterPro" id="IPR002669">
    <property type="entry name" value="UreD"/>
</dbReference>
<proteinExistence type="inferred from homology"/>
<comment type="subcellular location">
    <subcellularLocation>
        <location evidence="3">Cytoplasm</location>
    </subcellularLocation>
</comment>
<keyword evidence="3" id="KW-0996">Nickel insertion</keyword>
<dbReference type="PANTHER" id="PTHR33643:SF1">
    <property type="entry name" value="UREASE ACCESSORY PROTEIN D"/>
    <property type="match status" value="1"/>
</dbReference>
<comment type="function">
    <text evidence="3">Required for maturation of urease via the functional incorporation of the urease nickel metallocenter.</text>
</comment>
<dbReference type="Proteomes" id="UP000678374">
    <property type="component" value="Unassembled WGS sequence"/>
</dbReference>
<name>A0A941BJN1_9BURK</name>
<organism evidence="4 5">
    <name type="scientific">Ideonella aquatica</name>
    <dbReference type="NCBI Taxonomy" id="2824119"/>
    <lineage>
        <taxon>Bacteria</taxon>
        <taxon>Pseudomonadati</taxon>
        <taxon>Pseudomonadota</taxon>
        <taxon>Betaproteobacteria</taxon>
        <taxon>Burkholderiales</taxon>
        <taxon>Sphaerotilaceae</taxon>
        <taxon>Ideonella</taxon>
    </lineage>
</organism>
<evidence type="ECO:0000256" key="2">
    <source>
        <dbReference type="ARBA" id="ARBA00023186"/>
    </source>
</evidence>
<keyword evidence="5" id="KW-1185">Reference proteome</keyword>
<dbReference type="GO" id="GO:0016151">
    <property type="term" value="F:nickel cation binding"/>
    <property type="evidence" value="ECO:0007669"/>
    <property type="project" value="UniProtKB-UniRule"/>
</dbReference>
<accession>A0A941BJN1</accession>
<dbReference type="Pfam" id="PF01774">
    <property type="entry name" value="UreD"/>
    <property type="match status" value="1"/>
</dbReference>
<evidence type="ECO:0000313" key="5">
    <source>
        <dbReference type="Proteomes" id="UP000678374"/>
    </source>
</evidence>
<protein>
    <recommendedName>
        <fullName evidence="3">Urease accessory protein UreD</fullName>
    </recommendedName>
</protein>
<dbReference type="RefSeq" id="WP_210799999.1">
    <property type="nucleotide sequence ID" value="NZ_JAGQDE010000001.1"/>
</dbReference>
<dbReference type="AlphaFoldDB" id="A0A941BJN1"/>